<accession>A0A0N5D2J2</accession>
<sequence length="106" mass="11585">MFVELPDMINDATGVHPVVNCDLAYVVVIDIAEICVDNLDDIEDARVRAVDTVVVYYEADLGIVDFAAVDFVALDIALNDKAAFGAGIADAVFDLEVKRTWMSYLL</sequence>
<protein>
    <submittedName>
        <fullName evidence="1 3">Uncharacterized protein</fullName>
    </submittedName>
</protein>
<dbReference type="EMBL" id="UYYF01004474">
    <property type="protein sequence ID" value="VDN04519.1"/>
    <property type="molecule type" value="Genomic_DNA"/>
</dbReference>
<evidence type="ECO:0000313" key="3">
    <source>
        <dbReference type="WBParaSite" id="TCLT_0000710601-mRNA-1"/>
    </source>
</evidence>
<proteinExistence type="predicted"/>
<reference evidence="1 2" key="2">
    <citation type="submission" date="2018-11" db="EMBL/GenBank/DDBJ databases">
        <authorList>
            <consortium name="Pathogen Informatics"/>
        </authorList>
    </citation>
    <scope>NUCLEOTIDE SEQUENCE [LARGE SCALE GENOMIC DNA]</scope>
</reference>
<evidence type="ECO:0000313" key="1">
    <source>
        <dbReference type="EMBL" id="VDN04519.1"/>
    </source>
</evidence>
<evidence type="ECO:0000313" key="2">
    <source>
        <dbReference type="Proteomes" id="UP000276776"/>
    </source>
</evidence>
<dbReference type="AlphaFoldDB" id="A0A0N5D2J2"/>
<gene>
    <name evidence="1" type="ORF">TCLT_LOCUS7095</name>
</gene>
<organism evidence="3">
    <name type="scientific">Thelazia callipaeda</name>
    <name type="common">Oriental eyeworm</name>
    <name type="synonym">Parasitic nematode</name>
    <dbReference type="NCBI Taxonomy" id="103827"/>
    <lineage>
        <taxon>Eukaryota</taxon>
        <taxon>Metazoa</taxon>
        <taxon>Ecdysozoa</taxon>
        <taxon>Nematoda</taxon>
        <taxon>Chromadorea</taxon>
        <taxon>Rhabditida</taxon>
        <taxon>Spirurina</taxon>
        <taxon>Spiruromorpha</taxon>
        <taxon>Thelazioidea</taxon>
        <taxon>Thelaziidae</taxon>
        <taxon>Thelazia</taxon>
    </lineage>
</organism>
<reference evidence="3" key="1">
    <citation type="submission" date="2017-02" db="UniProtKB">
        <authorList>
            <consortium name="WormBaseParasite"/>
        </authorList>
    </citation>
    <scope>IDENTIFICATION</scope>
</reference>
<dbReference type="WBParaSite" id="TCLT_0000710601-mRNA-1">
    <property type="protein sequence ID" value="TCLT_0000710601-mRNA-1"/>
    <property type="gene ID" value="TCLT_0000710601"/>
</dbReference>
<keyword evidence="2" id="KW-1185">Reference proteome</keyword>
<name>A0A0N5D2J2_THECL</name>
<dbReference type="Proteomes" id="UP000276776">
    <property type="component" value="Unassembled WGS sequence"/>
</dbReference>